<feature type="compositionally biased region" description="Basic residues" evidence="1">
    <location>
        <begin position="73"/>
        <end position="93"/>
    </location>
</feature>
<dbReference type="Proteomes" id="UP000579812">
    <property type="component" value="Unassembled WGS sequence"/>
</dbReference>
<evidence type="ECO:0000313" key="3">
    <source>
        <dbReference type="Proteomes" id="UP000579812"/>
    </source>
</evidence>
<keyword evidence="3" id="KW-1185">Reference proteome</keyword>
<reference evidence="2 3" key="1">
    <citation type="submission" date="2020-04" db="EMBL/GenBank/DDBJ databases">
        <title>Chromosome-level genome assembly of a cyprinid fish Onychostoma macrolepis by integration of Nanopore Sequencing, Bionano and Hi-C technology.</title>
        <authorList>
            <person name="Wang D."/>
        </authorList>
    </citation>
    <scope>NUCLEOTIDE SEQUENCE [LARGE SCALE GENOMIC DNA]</scope>
    <source>
        <strain evidence="2">SWU-2019</strain>
        <tissue evidence="2">Muscle</tissue>
    </source>
</reference>
<protein>
    <submittedName>
        <fullName evidence="2">Uncharacterized protein</fullName>
    </submittedName>
</protein>
<evidence type="ECO:0000256" key="1">
    <source>
        <dbReference type="SAM" id="MobiDB-lite"/>
    </source>
</evidence>
<accession>A0A7J6D500</accession>
<feature type="region of interest" description="Disordered" evidence="1">
    <location>
        <begin position="63"/>
        <end position="93"/>
    </location>
</feature>
<sequence length="93" mass="10484">MASYSLFRSVRTEVVKGCLTQHVQSLYTSCPSLAADKALLLKLRKSTPSSTAKKHWRNSTMTLHRQKAGCMNKPKKRAGGKRVNWKVKKPRKG</sequence>
<dbReference type="AlphaFoldDB" id="A0A7J6D500"/>
<proteinExistence type="predicted"/>
<dbReference type="EMBL" id="JAAMOB010000004">
    <property type="protein sequence ID" value="KAF4114320.1"/>
    <property type="molecule type" value="Genomic_DNA"/>
</dbReference>
<name>A0A7J6D500_9TELE</name>
<comment type="caution">
    <text evidence="2">The sequence shown here is derived from an EMBL/GenBank/DDBJ whole genome shotgun (WGS) entry which is preliminary data.</text>
</comment>
<gene>
    <name evidence="2" type="ORF">G5714_004543</name>
</gene>
<evidence type="ECO:0000313" key="2">
    <source>
        <dbReference type="EMBL" id="KAF4114320.1"/>
    </source>
</evidence>
<organism evidence="2 3">
    <name type="scientific">Onychostoma macrolepis</name>
    <dbReference type="NCBI Taxonomy" id="369639"/>
    <lineage>
        <taxon>Eukaryota</taxon>
        <taxon>Metazoa</taxon>
        <taxon>Chordata</taxon>
        <taxon>Craniata</taxon>
        <taxon>Vertebrata</taxon>
        <taxon>Euteleostomi</taxon>
        <taxon>Actinopterygii</taxon>
        <taxon>Neopterygii</taxon>
        <taxon>Teleostei</taxon>
        <taxon>Ostariophysi</taxon>
        <taxon>Cypriniformes</taxon>
        <taxon>Cyprinidae</taxon>
        <taxon>Acrossocheilinae</taxon>
        <taxon>Onychostoma</taxon>
    </lineage>
</organism>